<dbReference type="InterPro" id="IPR042099">
    <property type="entry name" value="ANL_N_sf"/>
</dbReference>
<dbReference type="InterPro" id="IPR000873">
    <property type="entry name" value="AMP-dep_synth/lig_dom"/>
</dbReference>
<gene>
    <name evidence="2" type="ORF">SAMN02745152_00003</name>
</gene>
<keyword evidence="3" id="KW-1185">Reference proteome</keyword>
<sequence>MVKYTFRELPKNLPLTLKAQVEKVPDSVLQASKNKDGKFEYFTFASVYDDFVALAFQFKKLGIEKGSNVALISDNRREWLLTDYALLSIGAADVPRGCDSMGNEIRFIISYADCKVGFFETGHQLEKVLEKIDEVPLLKTVVIYEPIAQEIEKKAADCGLKVIHFSELFEKARTEYAEKKEAIKAEIESGMEKIEPDDNATIIFTSGTTGTPKGVMLTHDNYIYQLSVIHNFLPSNPGFMWLSVLPVWHSFERLIQYAAPVFCNGIAYSKPIGQILLADMAVIKPQWMCGVPRLWESLAKAVQKAMKKKGGVALVLFNFFVKVGGAYADQKDKVFGLVCQLYKKRNRVLDFFAGIVPMCLLWPLKKLGDLLVFKKLQAKFGGNLHVAISGGGALPHEIDNFYRAVGLNLLEGYGLTETAPVISFRNPHEPRPGCVGAIFPTVELKICKEENGVAVSGEDIGPGKMGLIFVKSRQVMKGYYKRPDLTAKVIDKDGWFNTGDLGVRTFDNELKITGRAKDTIVLLGGENVEPAVLESELLINDLIESAMVVGQDERSLGALIVPSKENTEDFAKENNIEYESYEELLKNDFIIQAFDKIIKDSISTAKGFRACEKIGKFALLPKSFEVGVELSAKQEMMRYKIAEEYKDLIKTLF</sequence>
<evidence type="ECO:0000259" key="1">
    <source>
        <dbReference type="Pfam" id="PF00501"/>
    </source>
</evidence>
<dbReference type="GeneID" id="303366285"/>
<dbReference type="Pfam" id="PF23562">
    <property type="entry name" value="AMP-binding_C_3"/>
    <property type="match status" value="1"/>
</dbReference>
<dbReference type="PANTHER" id="PTHR43813">
    <property type="entry name" value="ACYL-ACTIVATING ENZYME 16, CHLOROPLASTIC-RELATED"/>
    <property type="match status" value="1"/>
</dbReference>
<proteinExistence type="predicted"/>
<dbReference type="SUPFAM" id="SSF56801">
    <property type="entry name" value="Acetyl-CoA synthetase-like"/>
    <property type="match status" value="1"/>
</dbReference>
<dbReference type="RefSeq" id="WP_078929674.1">
    <property type="nucleotide sequence ID" value="NZ_FUXC01000001.1"/>
</dbReference>
<organism evidence="2 3">
    <name type="scientific">Treponema berlinense</name>
    <dbReference type="NCBI Taxonomy" id="225004"/>
    <lineage>
        <taxon>Bacteria</taxon>
        <taxon>Pseudomonadati</taxon>
        <taxon>Spirochaetota</taxon>
        <taxon>Spirochaetia</taxon>
        <taxon>Spirochaetales</taxon>
        <taxon>Treponemataceae</taxon>
        <taxon>Treponema</taxon>
    </lineage>
</organism>
<evidence type="ECO:0000313" key="2">
    <source>
        <dbReference type="EMBL" id="SJZ38607.1"/>
    </source>
</evidence>
<dbReference type="PROSITE" id="PS00455">
    <property type="entry name" value="AMP_BINDING"/>
    <property type="match status" value="1"/>
</dbReference>
<dbReference type="InterPro" id="IPR052987">
    <property type="entry name" value="Chloroplast_AMP-bd_Enzymes"/>
</dbReference>
<reference evidence="2 3" key="1">
    <citation type="submission" date="2017-02" db="EMBL/GenBank/DDBJ databases">
        <authorList>
            <person name="Peterson S.W."/>
        </authorList>
    </citation>
    <scope>NUCLEOTIDE SEQUENCE [LARGE SCALE GENOMIC DNA]</scope>
    <source>
        <strain evidence="2 3">ATCC BAA-909</strain>
    </source>
</reference>
<dbReference type="Gene3D" id="3.40.50.12780">
    <property type="entry name" value="N-terminal domain of ligase-like"/>
    <property type="match status" value="2"/>
</dbReference>
<accession>A0A1T4K8E1</accession>
<protein>
    <submittedName>
        <fullName evidence="2">Long-chain acyl-CoA synthetase</fullName>
    </submittedName>
</protein>
<name>A0A1T4K8E1_9SPIR</name>
<dbReference type="STRING" id="225004.SAMN02745152_00003"/>
<feature type="domain" description="AMP-dependent synthetase/ligase" evidence="1">
    <location>
        <begin position="19"/>
        <end position="480"/>
    </location>
</feature>
<dbReference type="AlphaFoldDB" id="A0A1T4K8E1"/>
<dbReference type="Pfam" id="PF00501">
    <property type="entry name" value="AMP-binding"/>
    <property type="match status" value="1"/>
</dbReference>
<dbReference type="EMBL" id="FUXC01000001">
    <property type="protein sequence ID" value="SJZ38607.1"/>
    <property type="molecule type" value="Genomic_DNA"/>
</dbReference>
<dbReference type="Proteomes" id="UP000190395">
    <property type="component" value="Unassembled WGS sequence"/>
</dbReference>
<dbReference type="OrthoDB" id="311554at2"/>
<evidence type="ECO:0000313" key="3">
    <source>
        <dbReference type="Proteomes" id="UP000190395"/>
    </source>
</evidence>
<dbReference type="PANTHER" id="PTHR43813:SF1">
    <property type="entry name" value="ACYL-ACTIVATING ENZYME 16, CHLOROPLASTIC-RELATED"/>
    <property type="match status" value="1"/>
</dbReference>
<dbReference type="InterPro" id="IPR020845">
    <property type="entry name" value="AMP-binding_CS"/>
</dbReference>